<protein>
    <submittedName>
        <fullName evidence="1">Uncharacterized protein</fullName>
    </submittedName>
</protein>
<proteinExistence type="predicted"/>
<reference evidence="1" key="1">
    <citation type="journal article" date="2023" name="G3 (Bethesda)">
        <title>Whole genome assembly and annotation of the endangered Caribbean coral Acropora cervicornis.</title>
        <authorList>
            <person name="Selwyn J.D."/>
            <person name="Vollmer S.V."/>
        </authorList>
    </citation>
    <scope>NUCLEOTIDE SEQUENCE</scope>
    <source>
        <strain evidence="1">K2</strain>
    </source>
</reference>
<dbReference type="Proteomes" id="UP001249851">
    <property type="component" value="Unassembled WGS sequence"/>
</dbReference>
<evidence type="ECO:0000313" key="2">
    <source>
        <dbReference type="Proteomes" id="UP001249851"/>
    </source>
</evidence>
<organism evidence="1 2">
    <name type="scientific">Acropora cervicornis</name>
    <name type="common">Staghorn coral</name>
    <dbReference type="NCBI Taxonomy" id="6130"/>
    <lineage>
        <taxon>Eukaryota</taxon>
        <taxon>Metazoa</taxon>
        <taxon>Cnidaria</taxon>
        <taxon>Anthozoa</taxon>
        <taxon>Hexacorallia</taxon>
        <taxon>Scleractinia</taxon>
        <taxon>Astrocoeniina</taxon>
        <taxon>Acroporidae</taxon>
        <taxon>Acropora</taxon>
    </lineage>
</organism>
<keyword evidence="2" id="KW-1185">Reference proteome</keyword>
<dbReference type="AlphaFoldDB" id="A0AAD9Q7Q6"/>
<reference evidence="1" key="2">
    <citation type="journal article" date="2023" name="Science">
        <title>Genomic signatures of disease resistance in endangered staghorn corals.</title>
        <authorList>
            <person name="Vollmer S.V."/>
            <person name="Selwyn J.D."/>
            <person name="Despard B.A."/>
            <person name="Roesel C.L."/>
        </authorList>
    </citation>
    <scope>NUCLEOTIDE SEQUENCE</scope>
    <source>
        <strain evidence="1">K2</strain>
    </source>
</reference>
<accession>A0AAD9Q7Q6</accession>
<dbReference type="EMBL" id="JARQWQ010000057">
    <property type="protein sequence ID" value="KAK2556286.1"/>
    <property type="molecule type" value="Genomic_DNA"/>
</dbReference>
<comment type="caution">
    <text evidence="1">The sequence shown here is derived from an EMBL/GenBank/DDBJ whole genome shotgun (WGS) entry which is preliminary data.</text>
</comment>
<gene>
    <name evidence="1" type="ORF">P5673_021934</name>
</gene>
<name>A0AAD9Q7Q6_ACRCE</name>
<sequence length="238" mass="27115">MHVYSVHSYLIYRSTYPLTFCTAPSNTDGKDEIKLSKPLTQLATKQISPSHGPHLKKRGTCLSNNSMNCSVVSKRPKEFTFLHFHSLLRLPCKCQPLPQNSGEQKGSLLYGCHLERLCNQALCGLALKQARTRARPRTMLVLKQDLRCYNESLCKPPKLRSKVTECVCLHIAGEKVICGLVTDWFISGFVQFRVCQDYGFGTLCRTFTDISRIPPFPYPMIAREEKQRCSYFQSAQVR</sequence>
<evidence type="ECO:0000313" key="1">
    <source>
        <dbReference type="EMBL" id="KAK2556286.1"/>
    </source>
</evidence>